<keyword evidence="2" id="KW-0812">Transmembrane</keyword>
<evidence type="ECO:0000313" key="4">
    <source>
        <dbReference type="Proteomes" id="UP001221142"/>
    </source>
</evidence>
<keyword evidence="2" id="KW-1133">Transmembrane helix</keyword>
<evidence type="ECO:0000313" key="3">
    <source>
        <dbReference type="EMBL" id="KAJ7610945.1"/>
    </source>
</evidence>
<feature type="transmembrane region" description="Helical" evidence="2">
    <location>
        <begin position="233"/>
        <end position="255"/>
    </location>
</feature>
<evidence type="ECO:0000256" key="1">
    <source>
        <dbReference type="SAM" id="MobiDB-lite"/>
    </source>
</evidence>
<keyword evidence="4" id="KW-1185">Reference proteome</keyword>
<sequence>MDVANDAGAAIASSTVRVFSQEFSCDQHAFQPQPLAVLDPATNTVRSSCTQEFFLRLTRFLGGYSHLQPQPQPHHDHHAATATSNPNPNPTTTITAATATSNPNPNPTTTITAPPATPIHIEDAEVQESPTMVAAHRLRLVLGPRNLFNAGPFDVYHVQPVFNAVENFVHTFQMSDQALNRPALRFGFYVENPQQIQPSIQDELNGAISEHSLLLKEGRLELEKIINKSHWRFLFILYIIAVAFLGSASLLYYAFHQGYAVGLLLGISSLFIVFLTLFPLWRDAYSVIADAKRFALDMKEVLQIFHPTFKKEEYLSGRGHTAAGHRSNYPTRR</sequence>
<evidence type="ECO:0000256" key="2">
    <source>
        <dbReference type="SAM" id="Phobius"/>
    </source>
</evidence>
<feature type="compositionally biased region" description="Low complexity" evidence="1">
    <location>
        <begin position="80"/>
        <end position="108"/>
    </location>
</feature>
<dbReference type="EMBL" id="JARKIF010000034">
    <property type="protein sequence ID" value="KAJ7610945.1"/>
    <property type="molecule type" value="Genomic_DNA"/>
</dbReference>
<accession>A0AAD7B525</accession>
<organism evidence="3 4">
    <name type="scientific">Roridomyces roridus</name>
    <dbReference type="NCBI Taxonomy" id="1738132"/>
    <lineage>
        <taxon>Eukaryota</taxon>
        <taxon>Fungi</taxon>
        <taxon>Dikarya</taxon>
        <taxon>Basidiomycota</taxon>
        <taxon>Agaricomycotina</taxon>
        <taxon>Agaricomycetes</taxon>
        <taxon>Agaricomycetidae</taxon>
        <taxon>Agaricales</taxon>
        <taxon>Marasmiineae</taxon>
        <taxon>Mycenaceae</taxon>
        <taxon>Roridomyces</taxon>
    </lineage>
</organism>
<comment type="caution">
    <text evidence="3">The sequence shown here is derived from an EMBL/GenBank/DDBJ whole genome shotgun (WGS) entry which is preliminary data.</text>
</comment>
<feature type="transmembrane region" description="Helical" evidence="2">
    <location>
        <begin position="261"/>
        <end position="281"/>
    </location>
</feature>
<proteinExistence type="predicted"/>
<reference evidence="3" key="1">
    <citation type="submission" date="2023-03" db="EMBL/GenBank/DDBJ databases">
        <title>Massive genome expansion in bonnet fungi (Mycena s.s.) driven by repeated elements and novel gene families across ecological guilds.</title>
        <authorList>
            <consortium name="Lawrence Berkeley National Laboratory"/>
            <person name="Harder C.B."/>
            <person name="Miyauchi S."/>
            <person name="Viragh M."/>
            <person name="Kuo A."/>
            <person name="Thoen E."/>
            <person name="Andreopoulos B."/>
            <person name="Lu D."/>
            <person name="Skrede I."/>
            <person name="Drula E."/>
            <person name="Henrissat B."/>
            <person name="Morin E."/>
            <person name="Kohler A."/>
            <person name="Barry K."/>
            <person name="LaButti K."/>
            <person name="Morin E."/>
            <person name="Salamov A."/>
            <person name="Lipzen A."/>
            <person name="Mereny Z."/>
            <person name="Hegedus B."/>
            <person name="Baldrian P."/>
            <person name="Stursova M."/>
            <person name="Weitz H."/>
            <person name="Taylor A."/>
            <person name="Grigoriev I.V."/>
            <person name="Nagy L.G."/>
            <person name="Martin F."/>
            <person name="Kauserud H."/>
        </authorList>
    </citation>
    <scope>NUCLEOTIDE SEQUENCE</scope>
    <source>
        <strain evidence="3">9284</strain>
    </source>
</reference>
<protein>
    <submittedName>
        <fullName evidence="3">Uncharacterized protein</fullName>
    </submittedName>
</protein>
<dbReference type="AlphaFoldDB" id="A0AAD7B525"/>
<feature type="region of interest" description="Disordered" evidence="1">
    <location>
        <begin position="65"/>
        <end position="108"/>
    </location>
</feature>
<name>A0AAD7B525_9AGAR</name>
<dbReference type="Proteomes" id="UP001221142">
    <property type="component" value="Unassembled WGS sequence"/>
</dbReference>
<gene>
    <name evidence="3" type="ORF">FB45DRAFT_1120871</name>
</gene>
<keyword evidence="2" id="KW-0472">Membrane</keyword>